<dbReference type="RefSeq" id="XP_008819232.1">
    <property type="nucleotide sequence ID" value="XM_008821010.1"/>
</dbReference>
<organism evidence="2 3">
    <name type="scientific">Plasmodium inui San Antonio 1</name>
    <dbReference type="NCBI Taxonomy" id="1237626"/>
    <lineage>
        <taxon>Eukaryota</taxon>
        <taxon>Sar</taxon>
        <taxon>Alveolata</taxon>
        <taxon>Apicomplexa</taxon>
        <taxon>Aconoidasida</taxon>
        <taxon>Haemosporida</taxon>
        <taxon>Plasmodiidae</taxon>
        <taxon>Plasmodium</taxon>
        <taxon>Plasmodium (Plasmodium)</taxon>
    </lineage>
</organism>
<dbReference type="VEuPathDB" id="PlasmoDB:C922_05439"/>
<feature type="region of interest" description="Disordered" evidence="1">
    <location>
        <begin position="59"/>
        <end position="83"/>
    </location>
</feature>
<evidence type="ECO:0000313" key="2">
    <source>
        <dbReference type="EMBL" id="EUD64186.1"/>
    </source>
</evidence>
<reference evidence="2 3" key="1">
    <citation type="submission" date="2013-02" db="EMBL/GenBank/DDBJ databases">
        <title>The Genome Sequence of Plasmodium inui San Antonio 1.</title>
        <authorList>
            <consortium name="The Broad Institute Genome Sequencing Platform"/>
            <consortium name="The Broad Institute Genome Sequencing Center for Infectious Disease"/>
            <person name="Neafsey D."/>
            <person name="Cheeseman I."/>
            <person name="Volkman S."/>
            <person name="Adams J."/>
            <person name="Walker B."/>
            <person name="Young S.K."/>
            <person name="Zeng Q."/>
            <person name="Gargeya S."/>
            <person name="Fitzgerald M."/>
            <person name="Haas B."/>
            <person name="Abouelleil A."/>
            <person name="Alvarado L."/>
            <person name="Arachchi H.M."/>
            <person name="Berlin A.M."/>
            <person name="Chapman S.B."/>
            <person name="Dewar J."/>
            <person name="Goldberg J."/>
            <person name="Griggs A."/>
            <person name="Gujja S."/>
            <person name="Hansen M."/>
            <person name="Howarth C."/>
            <person name="Imamovic A."/>
            <person name="Larimer J."/>
            <person name="McCowan C."/>
            <person name="Murphy C."/>
            <person name="Neiman D."/>
            <person name="Pearson M."/>
            <person name="Priest M."/>
            <person name="Roberts A."/>
            <person name="Saif S."/>
            <person name="Shea T."/>
            <person name="Sisk P."/>
            <person name="Sykes S."/>
            <person name="Wortman J."/>
            <person name="Nusbaum C."/>
            <person name="Birren B."/>
        </authorList>
    </citation>
    <scope>NUCLEOTIDE SEQUENCE [LARGE SCALE GENOMIC DNA]</scope>
    <source>
        <strain evidence="2 3">San Antonio 1</strain>
    </source>
</reference>
<proteinExistence type="predicted"/>
<name>W7AFW1_9APIC</name>
<evidence type="ECO:0000313" key="3">
    <source>
        <dbReference type="Proteomes" id="UP000030640"/>
    </source>
</evidence>
<keyword evidence="3" id="KW-1185">Reference proteome</keyword>
<dbReference type="Proteomes" id="UP000030640">
    <property type="component" value="Unassembled WGS sequence"/>
</dbReference>
<accession>W7AFW1</accession>
<dbReference type="AlphaFoldDB" id="W7AFW1"/>
<evidence type="ECO:0000256" key="1">
    <source>
        <dbReference type="SAM" id="MobiDB-lite"/>
    </source>
</evidence>
<dbReference type="GeneID" id="20040713"/>
<dbReference type="EMBL" id="KI965531">
    <property type="protein sequence ID" value="EUD64186.1"/>
    <property type="molecule type" value="Genomic_DNA"/>
</dbReference>
<sequence>MKRPPMQITEGKSCSPTTKVREERDDTLEQDYLKHQAKQPLRGEGTTLQTQMRTHCLQTRNPGETTALPQKSESTVKTTSQRK</sequence>
<gene>
    <name evidence="2" type="ORF">C922_05439</name>
</gene>
<protein>
    <submittedName>
        <fullName evidence="2">Uncharacterized protein</fullName>
    </submittedName>
</protein>
<feature type="region of interest" description="Disordered" evidence="1">
    <location>
        <begin position="1"/>
        <end position="26"/>
    </location>
</feature>